<dbReference type="SMART" id="SM00409">
    <property type="entry name" value="IG"/>
    <property type="match status" value="1"/>
</dbReference>
<dbReference type="InterPro" id="IPR013783">
    <property type="entry name" value="Ig-like_fold"/>
</dbReference>
<dbReference type="SMART" id="SM00407">
    <property type="entry name" value="IGc1"/>
    <property type="match status" value="1"/>
</dbReference>
<dbReference type="Ensembl" id="ENSMALT00000014327.1">
    <property type="protein sequence ID" value="ENSMALP00000014025.1"/>
    <property type="gene ID" value="ENSMALG00000009746.1"/>
</dbReference>
<dbReference type="PROSITE" id="PS50835">
    <property type="entry name" value="IG_LIKE"/>
    <property type="match status" value="2"/>
</dbReference>
<feature type="domain" description="Ig-like" evidence="1">
    <location>
        <begin position="14"/>
        <end position="121"/>
    </location>
</feature>
<proteinExistence type="predicted"/>
<accession>A0A3Q3JB87</accession>
<dbReference type="AlphaFoldDB" id="A0A3Q3JB87"/>
<dbReference type="InterPro" id="IPR003597">
    <property type="entry name" value="Ig_C1-set"/>
</dbReference>
<dbReference type="InterPro" id="IPR003599">
    <property type="entry name" value="Ig_sub"/>
</dbReference>
<keyword evidence="3" id="KW-1185">Reference proteome</keyword>
<dbReference type="SMART" id="SM00408">
    <property type="entry name" value="IGc2"/>
    <property type="match status" value="1"/>
</dbReference>
<feature type="domain" description="Ig-like" evidence="1">
    <location>
        <begin position="135"/>
        <end position="222"/>
    </location>
</feature>
<evidence type="ECO:0000313" key="2">
    <source>
        <dbReference type="Ensembl" id="ENSMALP00000014025.1"/>
    </source>
</evidence>
<dbReference type="PANTHER" id="PTHR23267">
    <property type="entry name" value="IMMUNOGLOBULIN LIGHT CHAIN"/>
    <property type="match status" value="1"/>
</dbReference>
<dbReference type="InterPro" id="IPR050150">
    <property type="entry name" value="IgV_Light_Chain"/>
</dbReference>
<protein>
    <recommendedName>
        <fullName evidence="1">Ig-like domain-containing protein</fullName>
    </recommendedName>
</protein>
<dbReference type="InterPro" id="IPR013106">
    <property type="entry name" value="Ig_V-set"/>
</dbReference>
<sequence>MFSVLPLCFSGSSGQVTVTQPPVATTSPGSTVTLTCKTNPKVHTWSSGASNVHWYQQKSGQVPKLLIYNGIHKPSGGGVPARFCGRGDGVNAALTISGVQAEDAAVYYCQSEHEINSADVHGGGFRATVIQFKGPSVSLLPPSSEQLSGGSATLACLLTGYSPQGAVVSWEVDGTEVTEGVLTSSEEEKSGWKESCTSARSSIMTTARPSPSTGASYKTFSCEDVHPPASHQGRIKLFKSVGDEVLSGVGGI</sequence>
<reference evidence="2" key="2">
    <citation type="submission" date="2025-09" db="UniProtKB">
        <authorList>
            <consortium name="Ensembl"/>
        </authorList>
    </citation>
    <scope>IDENTIFICATION</scope>
</reference>
<evidence type="ECO:0000313" key="3">
    <source>
        <dbReference type="Proteomes" id="UP000261600"/>
    </source>
</evidence>
<dbReference type="SMART" id="SM00406">
    <property type="entry name" value="IGv"/>
    <property type="match status" value="1"/>
</dbReference>
<reference evidence="2" key="1">
    <citation type="submission" date="2025-08" db="UniProtKB">
        <authorList>
            <consortium name="Ensembl"/>
        </authorList>
    </citation>
    <scope>IDENTIFICATION</scope>
</reference>
<dbReference type="InterPro" id="IPR003598">
    <property type="entry name" value="Ig_sub2"/>
</dbReference>
<dbReference type="SUPFAM" id="SSF48726">
    <property type="entry name" value="Immunoglobulin"/>
    <property type="match status" value="2"/>
</dbReference>
<dbReference type="Proteomes" id="UP000261600">
    <property type="component" value="Unplaced"/>
</dbReference>
<dbReference type="Gene3D" id="2.60.40.10">
    <property type="entry name" value="Immunoglobulins"/>
    <property type="match status" value="2"/>
</dbReference>
<dbReference type="Pfam" id="PF07654">
    <property type="entry name" value="C1-set"/>
    <property type="match status" value="1"/>
</dbReference>
<name>A0A3Q3JB87_MONAL</name>
<dbReference type="InterPro" id="IPR007110">
    <property type="entry name" value="Ig-like_dom"/>
</dbReference>
<evidence type="ECO:0000259" key="1">
    <source>
        <dbReference type="PROSITE" id="PS50835"/>
    </source>
</evidence>
<dbReference type="Pfam" id="PF07686">
    <property type="entry name" value="V-set"/>
    <property type="match status" value="1"/>
</dbReference>
<organism evidence="2 3">
    <name type="scientific">Monopterus albus</name>
    <name type="common">Swamp eel</name>
    <dbReference type="NCBI Taxonomy" id="43700"/>
    <lineage>
        <taxon>Eukaryota</taxon>
        <taxon>Metazoa</taxon>
        <taxon>Chordata</taxon>
        <taxon>Craniata</taxon>
        <taxon>Vertebrata</taxon>
        <taxon>Euteleostomi</taxon>
        <taxon>Actinopterygii</taxon>
        <taxon>Neopterygii</taxon>
        <taxon>Teleostei</taxon>
        <taxon>Neoteleostei</taxon>
        <taxon>Acanthomorphata</taxon>
        <taxon>Anabantaria</taxon>
        <taxon>Synbranchiformes</taxon>
        <taxon>Synbranchidae</taxon>
        <taxon>Monopterus</taxon>
    </lineage>
</organism>
<dbReference type="InterPro" id="IPR036179">
    <property type="entry name" value="Ig-like_dom_sf"/>
</dbReference>